<feature type="domain" description="DNA-directed RNA polymerase RpoA/D/Rpb3-type" evidence="7">
    <location>
        <begin position="68"/>
        <end position="351"/>
    </location>
</feature>
<dbReference type="InterPro" id="IPR050518">
    <property type="entry name" value="Rpo3/RPB3_RNA_Pol_subunit"/>
</dbReference>
<organism evidence="8 9">
    <name type="scientific">Daphnia sinensis</name>
    <dbReference type="NCBI Taxonomy" id="1820382"/>
    <lineage>
        <taxon>Eukaryota</taxon>
        <taxon>Metazoa</taxon>
        <taxon>Ecdysozoa</taxon>
        <taxon>Arthropoda</taxon>
        <taxon>Crustacea</taxon>
        <taxon>Branchiopoda</taxon>
        <taxon>Diplostraca</taxon>
        <taxon>Cladocera</taxon>
        <taxon>Anomopoda</taxon>
        <taxon>Daphniidae</taxon>
        <taxon>Daphnia</taxon>
        <taxon>Daphnia similis group</taxon>
    </lineage>
</organism>
<dbReference type="GO" id="GO:0003899">
    <property type="term" value="F:DNA-directed RNA polymerase activity"/>
    <property type="evidence" value="ECO:0007669"/>
    <property type="project" value="InterPro"/>
</dbReference>
<dbReference type="Pfam" id="PF01193">
    <property type="entry name" value="RNA_pol_L"/>
    <property type="match status" value="1"/>
</dbReference>
<evidence type="ECO:0000259" key="7">
    <source>
        <dbReference type="SMART" id="SM00662"/>
    </source>
</evidence>
<evidence type="ECO:0000313" key="9">
    <source>
        <dbReference type="Proteomes" id="UP000820818"/>
    </source>
</evidence>
<protein>
    <recommendedName>
        <fullName evidence="2">DNA-directed RNA polymerases I and III subunit RPAC1</fullName>
    </recommendedName>
</protein>
<dbReference type="SUPFAM" id="SSF55257">
    <property type="entry name" value="RBP11-like subunits of RNA polymerase"/>
    <property type="match status" value="1"/>
</dbReference>
<evidence type="ECO:0000256" key="3">
    <source>
        <dbReference type="ARBA" id="ARBA00022478"/>
    </source>
</evidence>
<dbReference type="CDD" id="cd07032">
    <property type="entry name" value="RNAP_I_II_AC40"/>
    <property type="match status" value="1"/>
</dbReference>
<dbReference type="Pfam" id="PF01000">
    <property type="entry name" value="RNA_pol_A_bac"/>
    <property type="match status" value="1"/>
</dbReference>
<comment type="caution">
    <text evidence="8">The sequence shown here is derived from an EMBL/GenBank/DDBJ whole genome shotgun (WGS) entry which is preliminary data.</text>
</comment>
<dbReference type="PROSITE" id="PS00446">
    <property type="entry name" value="RNA_POL_D_30KD"/>
    <property type="match status" value="1"/>
</dbReference>
<dbReference type="InterPro" id="IPR022842">
    <property type="entry name" value="RNAP_Rpo3/Rpb3/RPAC1"/>
</dbReference>
<dbReference type="PANTHER" id="PTHR11800">
    <property type="entry name" value="DNA-DIRECTED RNA POLYMERASE"/>
    <property type="match status" value="1"/>
</dbReference>
<dbReference type="InterPro" id="IPR011263">
    <property type="entry name" value="DNA-dir_RNA_pol_RpoA/D/Rpb3"/>
</dbReference>
<evidence type="ECO:0000256" key="6">
    <source>
        <dbReference type="ARBA" id="ARBA00025804"/>
    </source>
</evidence>
<evidence type="ECO:0000256" key="4">
    <source>
        <dbReference type="ARBA" id="ARBA00023163"/>
    </source>
</evidence>
<reference evidence="8 9" key="1">
    <citation type="submission" date="2022-05" db="EMBL/GenBank/DDBJ databases">
        <title>A multi-omics perspective on studying reproductive biology in Daphnia sinensis.</title>
        <authorList>
            <person name="Jia J."/>
        </authorList>
    </citation>
    <scope>NUCLEOTIDE SEQUENCE [LARGE SCALE GENOMIC DNA]</scope>
    <source>
        <strain evidence="8 9">WSL</strain>
    </source>
</reference>
<evidence type="ECO:0000256" key="1">
    <source>
        <dbReference type="ARBA" id="ARBA00004123"/>
    </source>
</evidence>
<dbReference type="GO" id="GO:0005666">
    <property type="term" value="C:RNA polymerase III complex"/>
    <property type="evidence" value="ECO:0007669"/>
    <property type="project" value="TreeGrafter"/>
</dbReference>
<dbReference type="Gene3D" id="2.170.120.12">
    <property type="entry name" value="DNA-directed RNA polymerase, insert domain"/>
    <property type="match status" value="1"/>
</dbReference>
<dbReference type="InterPro" id="IPR033901">
    <property type="entry name" value="RNAPI/III_AC40"/>
</dbReference>
<dbReference type="GO" id="GO:0046983">
    <property type="term" value="F:protein dimerization activity"/>
    <property type="evidence" value="ECO:0007669"/>
    <property type="project" value="InterPro"/>
</dbReference>
<keyword evidence="9" id="KW-1185">Reference proteome</keyword>
<dbReference type="SMART" id="SM00662">
    <property type="entry name" value="RPOLD"/>
    <property type="match status" value="1"/>
</dbReference>
<name>A0AAD5LGI0_9CRUS</name>
<dbReference type="Gene3D" id="3.30.1360.10">
    <property type="entry name" value="RNA polymerase, RBP11-like subunit"/>
    <property type="match status" value="1"/>
</dbReference>
<dbReference type="InterPro" id="IPR011262">
    <property type="entry name" value="DNA-dir_RNA_pol_insert"/>
</dbReference>
<dbReference type="InterPro" id="IPR036603">
    <property type="entry name" value="RBP11-like"/>
</dbReference>
<keyword evidence="5" id="KW-0539">Nucleus</keyword>
<comment type="similarity">
    <text evidence="6">Belongs to the archaeal Rpo3/eukaryotic RPB3 RNA polymerase subunit family.</text>
</comment>
<sequence length="356" mass="40702">MSKSKIKYSSSKQFIEESRNELVLTEFEVLNAEATNFPGNHYGYDDTWTLEKFKKKLKINIIRIDNLEMEFDIIGVDPAVPNAFRRILLSDIPTMAFDRVFMFNNTSIIQDEVLAHRLGLIPLKADPRLFEFRREGDEEGTPEDTLEFELKVKCSWNPSRTKDHTNPEDLYRDFRVLTSHMKWIPLGGQKDLLNSDAVGPVYDDILIAKMRPGHELDIKLHALKGTGRDHAKFSPVATAFYRLLPQVKLLREVEGEAAERLQKCFSPGVIDLVDAPSGGGKKIAKVNDARYDICSRNVFRHEDLKEDTVKLTRARDHFIFYIESTGALPPEVLFVEAAKILSQKCRVFLDELKSGL</sequence>
<keyword evidence="3" id="KW-0240">DNA-directed RNA polymerase</keyword>
<dbReference type="AlphaFoldDB" id="A0AAD5LGI0"/>
<accession>A0AAD5LGI0</accession>
<dbReference type="InterPro" id="IPR001514">
    <property type="entry name" value="DNA-dir_RNA_pol_30-40kDasu_CS"/>
</dbReference>
<dbReference type="PANTHER" id="PTHR11800:SF13">
    <property type="entry name" value="DNA-DIRECTED RNA POLYMERASES I AND III SUBUNIT RPAC1"/>
    <property type="match status" value="1"/>
</dbReference>
<dbReference type="GO" id="GO:0006351">
    <property type="term" value="P:DNA-templated transcription"/>
    <property type="evidence" value="ECO:0007669"/>
    <property type="project" value="InterPro"/>
</dbReference>
<evidence type="ECO:0000256" key="2">
    <source>
        <dbReference type="ARBA" id="ARBA00022083"/>
    </source>
</evidence>
<dbReference type="FunFam" id="2.170.120.12:FF:000003">
    <property type="entry name" value="Dna-directed rna polymerases i and iii subunit"/>
    <property type="match status" value="1"/>
</dbReference>
<dbReference type="GO" id="GO:0005736">
    <property type="term" value="C:RNA polymerase I complex"/>
    <property type="evidence" value="ECO:0007669"/>
    <property type="project" value="TreeGrafter"/>
</dbReference>
<dbReference type="Proteomes" id="UP000820818">
    <property type="component" value="Linkage Group LG3"/>
</dbReference>
<comment type="subcellular location">
    <subcellularLocation>
        <location evidence="1">Nucleus</location>
    </subcellularLocation>
</comment>
<dbReference type="HAMAP" id="MF_00320">
    <property type="entry name" value="RNApol_arch_Rpo3"/>
    <property type="match status" value="1"/>
</dbReference>
<dbReference type="InterPro" id="IPR036643">
    <property type="entry name" value="RNApol_insert_sf"/>
</dbReference>
<dbReference type="EMBL" id="WJBH02000003">
    <property type="protein sequence ID" value="KAI9561590.1"/>
    <property type="molecule type" value="Genomic_DNA"/>
</dbReference>
<evidence type="ECO:0000313" key="8">
    <source>
        <dbReference type="EMBL" id="KAI9561590.1"/>
    </source>
</evidence>
<evidence type="ECO:0000256" key="5">
    <source>
        <dbReference type="ARBA" id="ARBA00023242"/>
    </source>
</evidence>
<keyword evidence="4" id="KW-0804">Transcription</keyword>
<dbReference type="SUPFAM" id="SSF56553">
    <property type="entry name" value="Insert subdomain of RNA polymerase alpha subunit"/>
    <property type="match status" value="1"/>
</dbReference>
<dbReference type="GO" id="GO:0003677">
    <property type="term" value="F:DNA binding"/>
    <property type="evidence" value="ECO:0007669"/>
    <property type="project" value="InterPro"/>
</dbReference>
<gene>
    <name evidence="8" type="ORF">GHT06_012549</name>
</gene>
<proteinExistence type="inferred from homology"/>